<dbReference type="Proteomes" id="UP000095544">
    <property type="component" value="Unassembled WGS sequence"/>
</dbReference>
<dbReference type="Pfam" id="PF03594">
    <property type="entry name" value="BenE"/>
    <property type="match status" value="1"/>
</dbReference>
<reference evidence="2 3" key="1">
    <citation type="submission" date="2015-09" db="EMBL/GenBank/DDBJ databases">
        <authorList>
            <consortium name="Pathogen Informatics"/>
        </authorList>
    </citation>
    <scope>NUCLEOTIDE SEQUENCE [LARGE SCALE GENOMIC DNA]</scope>
    <source>
        <strain evidence="2 3">2789STDY5834876</strain>
    </source>
</reference>
<feature type="transmembrane region" description="Helical" evidence="1">
    <location>
        <begin position="226"/>
        <end position="244"/>
    </location>
</feature>
<gene>
    <name evidence="2" type="primary">ydcO</name>
    <name evidence="2" type="ORF">ERS852491_03041</name>
</gene>
<feature type="transmembrane region" description="Helical" evidence="1">
    <location>
        <begin position="21"/>
        <end position="48"/>
    </location>
</feature>
<dbReference type="OrthoDB" id="9813854at2"/>
<evidence type="ECO:0000256" key="1">
    <source>
        <dbReference type="SAM" id="Phobius"/>
    </source>
</evidence>
<dbReference type="GeneID" id="93336117"/>
<keyword evidence="1" id="KW-0472">Membrane</keyword>
<dbReference type="EMBL" id="CYZU01000030">
    <property type="protein sequence ID" value="CUO71117.1"/>
    <property type="molecule type" value="Genomic_DNA"/>
</dbReference>
<dbReference type="InterPro" id="IPR004711">
    <property type="entry name" value="Benzoate_Transporter"/>
</dbReference>
<dbReference type="GO" id="GO:0005886">
    <property type="term" value="C:plasma membrane"/>
    <property type="evidence" value="ECO:0007669"/>
    <property type="project" value="TreeGrafter"/>
</dbReference>
<feature type="transmembrane region" description="Helical" evidence="1">
    <location>
        <begin position="303"/>
        <end position="327"/>
    </location>
</feature>
<feature type="transmembrane region" description="Helical" evidence="1">
    <location>
        <begin position="162"/>
        <end position="180"/>
    </location>
</feature>
<feature type="transmembrane region" description="Helical" evidence="1">
    <location>
        <begin position="363"/>
        <end position="396"/>
    </location>
</feature>
<dbReference type="AlphaFoldDB" id="A0A174HCK7"/>
<sequence length="409" mass="42034">MKFIEEGPGLRAGLKDLPKSLNAGTIGSGLIASIFGCTGPAMVVISAATTVGFSARDTASWLFGIYVFGGLIGCFLSLYYKMPICGAYAISAATLMATALAGYTFPQAAGAFILAGIIVLILGLTGLVGKIIKILPMEIVMAMVAGCMLKFGVNIVTYTQSDTLICGLAVLAFFIVPCFIKKFPGVLAALIVGIVTVVVTGGFSGSMNEITYIAPHIVKPSFEPSLILSCAVPIAALVIGAEGAQAMGVMEAKGYKVPANSMTILSGIGGICTGLFGGHNANIAGPMTAICASEESGPKEGRYAASVVNGAIFIVFGVLSSFAMAFINLIPLSLVYTVAGLAMINVLIGAFRDGFKSGRYKTGAFFSLIIGVSGVSILNIGSAFWALVFGVLVSLICDRKDFKKAVVAA</sequence>
<proteinExistence type="predicted"/>
<dbReference type="GO" id="GO:0042925">
    <property type="term" value="F:benzoate transmembrane transporter activity"/>
    <property type="evidence" value="ECO:0007669"/>
    <property type="project" value="InterPro"/>
</dbReference>
<dbReference type="STRING" id="39482.ERS852491_03041"/>
<feature type="transmembrane region" description="Helical" evidence="1">
    <location>
        <begin position="111"/>
        <end position="132"/>
    </location>
</feature>
<dbReference type="PANTHER" id="PTHR30199">
    <property type="entry name" value="MFS FAMILY TRANSPORTER, PREDICTED SUBSTRATE BENZOATE"/>
    <property type="match status" value="1"/>
</dbReference>
<feature type="transmembrane region" description="Helical" evidence="1">
    <location>
        <begin position="333"/>
        <end position="351"/>
    </location>
</feature>
<dbReference type="PANTHER" id="PTHR30199:SF0">
    <property type="entry name" value="INNER MEMBRANE PROTEIN YDCO"/>
    <property type="match status" value="1"/>
</dbReference>
<feature type="transmembrane region" description="Helical" evidence="1">
    <location>
        <begin position="60"/>
        <end position="80"/>
    </location>
</feature>
<protein>
    <submittedName>
        <fullName evidence="2">Inner membrane protein ydcO</fullName>
    </submittedName>
</protein>
<feature type="transmembrane region" description="Helical" evidence="1">
    <location>
        <begin position="87"/>
        <end position="105"/>
    </location>
</feature>
<organism evidence="2 3">
    <name type="scientific">Faecalicatena contorta</name>
    <dbReference type="NCBI Taxonomy" id="39482"/>
    <lineage>
        <taxon>Bacteria</taxon>
        <taxon>Bacillati</taxon>
        <taxon>Bacillota</taxon>
        <taxon>Clostridia</taxon>
        <taxon>Lachnospirales</taxon>
        <taxon>Lachnospiraceae</taxon>
        <taxon>Faecalicatena</taxon>
    </lineage>
</organism>
<keyword evidence="1" id="KW-1133">Transmembrane helix</keyword>
<evidence type="ECO:0000313" key="2">
    <source>
        <dbReference type="EMBL" id="CUO71117.1"/>
    </source>
</evidence>
<accession>A0A174HCK7</accession>
<keyword evidence="1" id="KW-0812">Transmembrane</keyword>
<evidence type="ECO:0000313" key="3">
    <source>
        <dbReference type="Proteomes" id="UP000095544"/>
    </source>
</evidence>
<feature type="transmembrane region" description="Helical" evidence="1">
    <location>
        <begin position="187"/>
        <end position="206"/>
    </location>
</feature>
<dbReference type="RefSeq" id="WP_025653600.1">
    <property type="nucleotide sequence ID" value="NZ_BAAACT010000086.1"/>
</dbReference>
<name>A0A174HCK7_9FIRM</name>